<proteinExistence type="predicted"/>
<gene>
    <name evidence="3" type="ORF">PAUS00366_LOCUS9444</name>
</gene>
<feature type="compositionally biased region" description="Acidic residues" evidence="1">
    <location>
        <begin position="181"/>
        <end position="191"/>
    </location>
</feature>
<dbReference type="EMBL" id="HBIX01012702">
    <property type="protein sequence ID" value="CAE0716692.1"/>
    <property type="molecule type" value="Transcribed_RNA"/>
</dbReference>
<accession>A0A7S4AIB4</accession>
<feature type="transmembrane region" description="Helical" evidence="2">
    <location>
        <begin position="271"/>
        <end position="292"/>
    </location>
</feature>
<evidence type="ECO:0000256" key="1">
    <source>
        <dbReference type="SAM" id="MobiDB-lite"/>
    </source>
</evidence>
<keyword evidence="2" id="KW-0472">Membrane</keyword>
<protein>
    <submittedName>
        <fullName evidence="3">Uncharacterized protein</fullName>
    </submittedName>
</protein>
<keyword evidence="2" id="KW-1133">Transmembrane helix</keyword>
<keyword evidence="2" id="KW-0812">Transmembrane</keyword>
<evidence type="ECO:0000256" key="2">
    <source>
        <dbReference type="SAM" id="Phobius"/>
    </source>
</evidence>
<sequence>MTVLALPAYQAITSAFLLKLTTSLDDLLWLSPFLSLSPTFRSKLKHSVVYFVICVFVTMLAFVFGTTLLSLTSRGGANSHGYWNPERCLSVFSASVLCYIARNDFLEWKEENYQKSNNDELEGLLETNKENGHTAIETKDIGQKINDTKLRSRSNASRSKSSLEHSFDLERGGLSTSFSDDGSDDEDSDDEEIRAKIEEASKSLRRFVTVCIMGTLDDMIVFSAFVAGGGGGGGVGGGVGVGGGSVPGHNVNEHDAHGGMELRTITTHSNLALFIGTTFAALFIVTVSWFFSEIECFKRMVKKIPMWALLLGIAVYILAMGLL</sequence>
<name>A0A7S4AIB4_9STRA</name>
<evidence type="ECO:0000313" key="3">
    <source>
        <dbReference type="EMBL" id="CAE0716692.1"/>
    </source>
</evidence>
<reference evidence="3" key="1">
    <citation type="submission" date="2021-01" db="EMBL/GenBank/DDBJ databases">
        <authorList>
            <person name="Corre E."/>
            <person name="Pelletier E."/>
            <person name="Niang G."/>
            <person name="Scheremetjew M."/>
            <person name="Finn R."/>
            <person name="Kale V."/>
            <person name="Holt S."/>
            <person name="Cochrane G."/>
            <person name="Meng A."/>
            <person name="Brown T."/>
            <person name="Cohen L."/>
        </authorList>
    </citation>
    <scope>NUCLEOTIDE SEQUENCE</scope>
    <source>
        <strain evidence="3">10249 10 AB</strain>
    </source>
</reference>
<feature type="region of interest" description="Disordered" evidence="1">
    <location>
        <begin position="147"/>
        <end position="166"/>
    </location>
</feature>
<organism evidence="3">
    <name type="scientific">Pseudo-nitzschia australis</name>
    <dbReference type="NCBI Taxonomy" id="44445"/>
    <lineage>
        <taxon>Eukaryota</taxon>
        <taxon>Sar</taxon>
        <taxon>Stramenopiles</taxon>
        <taxon>Ochrophyta</taxon>
        <taxon>Bacillariophyta</taxon>
        <taxon>Bacillariophyceae</taxon>
        <taxon>Bacillariophycidae</taxon>
        <taxon>Bacillariales</taxon>
        <taxon>Bacillariaceae</taxon>
        <taxon>Pseudo-nitzschia</taxon>
    </lineage>
</organism>
<dbReference type="AlphaFoldDB" id="A0A7S4AIB4"/>
<feature type="transmembrane region" description="Helical" evidence="2">
    <location>
        <begin position="304"/>
        <end position="322"/>
    </location>
</feature>
<feature type="transmembrane region" description="Helical" evidence="2">
    <location>
        <begin position="47"/>
        <end position="71"/>
    </location>
</feature>
<feature type="region of interest" description="Disordered" evidence="1">
    <location>
        <begin position="171"/>
        <end position="191"/>
    </location>
</feature>